<keyword evidence="7" id="KW-0449">Lipoprotein</keyword>
<evidence type="ECO:0000256" key="2">
    <source>
        <dbReference type="ARBA" id="ARBA00006929"/>
    </source>
</evidence>
<protein>
    <recommendedName>
        <fullName evidence="7">Flagellar L-ring protein</fullName>
    </recommendedName>
    <alternativeName>
        <fullName evidence="7">Basal body L-ring protein</fullName>
    </alternativeName>
</protein>
<evidence type="ECO:0000256" key="7">
    <source>
        <dbReference type="HAMAP-Rule" id="MF_00415"/>
    </source>
</evidence>
<evidence type="ECO:0000313" key="9">
    <source>
        <dbReference type="EMBL" id="ABJ05114.1"/>
    </source>
</evidence>
<keyword evidence="9" id="KW-0966">Cell projection</keyword>
<keyword evidence="4 7" id="KW-0472">Membrane</keyword>
<keyword evidence="6 7" id="KW-0998">Cell outer membrane</keyword>
<dbReference type="AlphaFoldDB" id="Q07SH0"/>
<dbReference type="PANTHER" id="PTHR34933:SF1">
    <property type="entry name" value="FLAGELLAR L-RING PROTEIN"/>
    <property type="match status" value="1"/>
</dbReference>
<evidence type="ECO:0000256" key="3">
    <source>
        <dbReference type="ARBA" id="ARBA00022729"/>
    </source>
</evidence>
<proteinExistence type="inferred from homology"/>
<gene>
    <name evidence="7" type="primary">flgH</name>
    <name evidence="9" type="ordered locus">RPE_1162</name>
</gene>
<reference evidence="9" key="1">
    <citation type="submission" date="2006-09" db="EMBL/GenBank/DDBJ databases">
        <title>Complete sequence of Rhodopseudomonas palustris BisA53.</title>
        <authorList>
            <consortium name="US DOE Joint Genome Institute"/>
            <person name="Copeland A."/>
            <person name="Lucas S."/>
            <person name="Lapidus A."/>
            <person name="Barry K."/>
            <person name="Detter J.C."/>
            <person name="Glavina del Rio T."/>
            <person name="Hammon N."/>
            <person name="Israni S."/>
            <person name="Dalin E."/>
            <person name="Tice H."/>
            <person name="Pitluck S."/>
            <person name="Chain P."/>
            <person name="Malfatti S."/>
            <person name="Shin M."/>
            <person name="Vergez L."/>
            <person name="Schmutz J."/>
            <person name="Larimer F."/>
            <person name="Land M."/>
            <person name="Hauser L."/>
            <person name="Pelletier D.A."/>
            <person name="Kyrpides N."/>
            <person name="Kim E."/>
            <person name="Harwood C.S."/>
            <person name="Oda Y."/>
            <person name="Richardson P."/>
        </authorList>
    </citation>
    <scope>NUCLEOTIDE SEQUENCE [LARGE SCALE GENOMIC DNA]</scope>
    <source>
        <strain evidence="9">BisA53</strain>
    </source>
</reference>
<comment type="subcellular location">
    <subcellularLocation>
        <location evidence="7">Cell outer membrane</location>
        <topology evidence="7">Lipid-anchor</topology>
    </subcellularLocation>
    <subcellularLocation>
        <location evidence="7">Bacterial flagellum basal body</location>
    </subcellularLocation>
</comment>
<evidence type="ECO:0000256" key="8">
    <source>
        <dbReference type="SAM" id="SignalP"/>
    </source>
</evidence>
<dbReference type="HAMAP" id="MF_00415">
    <property type="entry name" value="FlgH"/>
    <property type="match status" value="1"/>
</dbReference>
<dbReference type="GO" id="GO:0009427">
    <property type="term" value="C:bacterial-type flagellum basal body, distal rod, L ring"/>
    <property type="evidence" value="ECO:0007669"/>
    <property type="project" value="InterPro"/>
</dbReference>
<dbReference type="NCBIfam" id="NF009429">
    <property type="entry name" value="PRK12788.1"/>
    <property type="match status" value="1"/>
</dbReference>
<evidence type="ECO:0000256" key="6">
    <source>
        <dbReference type="ARBA" id="ARBA00023237"/>
    </source>
</evidence>
<dbReference type="InterPro" id="IPR000527">
    <property type="entry name" value="Flag_Lring"/>
</dbReference>
<organism evidence="9">
    <name type="scientific">Rhodopseudomonas palustris (strain BisA53)</name>
    <dbReference type="NCBI Taxonomy" id="316055"/>
    <lineage>
        <taxon>Bacteria</taxon>
        <taxon>Pseudomonadati</taxon>
        <taxon>Pseudomonadota</taxon>
        <taxon>Alphaproteobacteria</taxon>
        <taxon>Hyphomicrobiales</taxon>
        <taxon>Nitrobacteraceae</taxon>
        <taxon>Rhodopseudomonas</taxon>
    </lineage>
</organism>
<feature type="signal peptide" evidence="8">
    <location>
        <begin position="1"/>
        <end position="24"/>
    </location>
</feature>
<dbReference type="NCBIfam" id="NF001305">
    <property type="entry name" value="PRK00249.1-5"/>
    <property type="match status" value="1"/>
</dbReference>
<comment type="function">
    <text evidence="1 7">Assembles around the rod to form the L-ring and probably protects the motor/basal body from shearing forces during rotation.</text>
</comment>
<dbReference type="KEGG" id="rpe:RPE_1162"/>
<accession>Q07SH0</accession>
<evidence type="ECO:0000256" key="1">
    <source>
        <dbReference type="ARBA" id="ARBA00002591"/>
    </source>
</evidence>
<feature type="chain" id="PRO_5008968158" description="Flagellar L-ring protein" evidence="8">
    <location>
        <begin position="25"/>
        <end position="234"/>
    </location>
</feature>
<name>Q07SH0_RHOP5</name>
<comment type="subunit">
    <text evidence="7">The basal body constitutes a major portion of the flagellar organelle and consists of four rings (L,P,S, and M) mounted on a central rod.</text>
</comment>
<dbReference type="PROSITE" id="PS51257">
    <property type="entry name" value="PROKAR_LIPOPROTEIN"/>
    <property type="match status" value="1"/>
</dbReference>
<keyword evidence="9" id="KW-0282">Flagellum</keyword>
<sequence>MRCLRLSVALAACLASAGCANNLADFNQAPLMSPIGQGLQADARAIPIERRGRFTPGRHSLWDERKDLYRDPRASRIGDLLTVTISMNDKATLDNKTDRSRDSKTKFDFDYLAEFLPLSKKGKLDANVNSQSSTKGTGKIDRTEEVKFSVAAVVVDVLPNGSLLISGSQEVRVNYEMRVLTVGGIVRPLDITRNNTIAYEKVAEARISYGGRGRLMEVQQPAWGHQVYDQVVPF</sequence>
<dbReference type="PRINTS" id="PR01008">
    <property type="entry name" value="FLGLRINGFLGH"/>
</dbReference>
<dbReference type="HOGENOM" id="CLU_069313_1_2_5"/>
<evidence type="ECO:0000256" key="4">
    <source>
        <dbReference type="ARBA" id="ARBA00023136"/>
    </source>
</evidence>
<keyword evidence="5 7" id="KW-0975">Bacterial flagellum</keyword>
<dbReference type="GO" id="GO:0009279">
    <property type="term" value="C:cell outer membrane"/>
    <property type="evidence" value="ECO:0007669"/>
    <property type="project" value="UniProtKB-SubCell"/>
</dbReference>
<dbReference type="GO" id="GO:0003774">
    <property type="term" value="F:cytoskeletal motor activity"/>
    <property type="evidence" value="ECO:0007669"/>
    <property type="project" value="InterPro"/>
</dbReference>
<dbReference type="Pfam" id="PF02107">
    <property type="entry name" value="FlgH"/>
    <property type="match status" value="1"/>
</dbReference>
<keyword evidence="9" id="KW-0969">Cilium</keyword>
<keyword evidence="3 7" id="KW-0732">Signal</keyword>
<dbReference type="PANTHER" id="PTHR34933">
    <property type="entry name" value="FLAGELLAR L-RING PROTEIN"/>
    <property type="match status" value="1"/>
</dbReference>
<dbReference type="EMBL" id="CP000463">
    <property type="protein sequence ID" value="ABJ05114.1"/>
    <property type="molecule type" value="Genomic_DNA"/>
</dbReference>
<dbReference type="STRING" id="316055.RPE_1162"/>
<evidence type="ECO:0000256" key="5">
    <source>
        <dbReference type="ARBA" id="ARBA00023143"/>
    </source>
</evidence>
<dbReference type="eggNOG" id="COG2063">
    <property type="taxonomic scope" value="Bacteria"/>
</dbReference>
<dbReference type="GO" id="GO:0071973">
    <property type="term" value="P:bacterial-type flagellum-dependent cell motility"/>
    <property type="evidence" value="ECO:0007669"/>
    <property type="project" value="InterPro"/>
</dbReference>
<comment type="similarity">
    <text evidence="2 7">Belongs to the FlgH family.</text>
</comment>